<comment type="similarity">
    <text evidence="1">Belongs to the D-isomer specific 2-hydroxyacid dehydrogenase family.</text>
</comment>
<dbReference type="GeneID" id="118417596"/>
<dbReference type="PANTHER" id="PTHR10996">
    <property type="entry name" value="2-HYDROXYACID DEHYDROGENASE-RELATED"/>
    <property type="match status" value="1"/>
</dbReference>
<dbReference type="GO" id="GO:0030267">
    <property type="term" value="F:glyoxylate reductase (NADPH) activity"/>
    <property type="evidence" value="ECO:0000318"/>
    <property type="project" value="GO_Central"/>
</dbReference>
<keyword evidence="2" id="KW-0560">Oxidoreductase</keyword>
<dbReference type="Proteomes" id="UP000001554">
    <property type="component" value="Chromosome 6"/>
</dbReference>
<name>A0A9J7MTA2_BRAFL</name>
<protein>
    <recommendedName>
        <fullName evidence="3">Glyoxylate reductase/hydroxypyruvate reductase</fullName>
    </recommendedName>
</protein>
<dbReference type="Gene3D" id="3.40.50.720">
    <property type="entry name" value="NAD(P)-binding Rossmann-like Domain"/>
    <property type="match status" value="3"/>
</dbReference>
<evidence type="ECO:0000313" key="6">
    <source>
        <dbReference type="Proteomes" id="UP000001554"/>
    </source>
</evidence>
<dbReference type="GO" id="GO:0005829">
    <property type="term" value="C:cytosol"/>
    <property type="evidence" value="ECO:0000318"/>
    <property type="project" value="GO_Central"/>
</dbReference>
<dbReference type="PROSITE" id="PS00065">
    <property type="entry name" value="D_2_HYDROXYACID_DH_1"/>
    <property type="match status" value="2"/>
</dbReference>
<dbReference type="InterPro" id="IPR050223">
    <property type="entry name" value="D-isomer_2-hydroxyacid_DH"/>
</dbReference>
<dbReference type="OrthoDB" id="298012at2759"/>
<dbReference type="InterPro" id="IPR006140">
    <property type="entry name" value="D-isomer_DH_NAD-bd"/>
</dbReference>
<dbReference type="SUPFAM" id="SSF51735">
    <property type="entry name" value="NAD(P)-binding Rossmann-fold domains"/>
    <property type="match status" value="2"/>
</dbReference>
<dbReference type="GO" id="GO:0016618">
    <property type="term" value="F:hydroxypyruvate reductase [NAD(P)H] activity"/>
    <property type="evidence" value="ECO:0000318"/>
    <property type="project" value="GO_Central"/>
</dbReference>
<dbReference type="KEGG" id="bfo:118417596"/>
<feature type="domain" description="D-isomer specific 2-hydroxyacid dehydrogenase catalytic" evidence="4">
    <location>
        <begin position="26"/>
        <end position="327"/>
    </location>
</feature>
<dbReference type="Pfam" id="PF02826">
    <property type="entry name" value="2-Hacid_dh_C"/>
    <property type="match status" value="2"/>
</dbReference>
<evidence type="ECO:0000259" key="5">
    <source>
        <dbReference type="Pfam" id="PF02826"/>
    </source>
</evidence>
<dbReference type="PANTHER" id="PTHR10996:SF257">
    <property type="entry name" value="GLYOXYLATE REDUCTASE 1"/>
    <property type="match status" value="1"/>
</dbReference>
<dbReference type="InterPro" id="IPR006139">
    <property type="entry name" value="D-isomer_2_OHA_DH_cat_dom"/>
</dbReference>
<feature type="domain" description="D-isomer specific 2-hydroxyacid dehydrogenase NAD-binding" evidence="5">
    <location>
        <begin position="118"/>
        <end position="296"/>
    </location>
</feature>
<dbReference type="SUPFAM" id="SSF52283">
    <property type="entry name" value="Formate/glycerate dehydrogenase catalytic domain-like"/>
    <property type="match status" value="1"/>
</dbReference>
<dbReference type="Pfam" id="PF00389">
    <property type="entry name" value="2-Hacid_dh"/>
    <property type="match status" value="1"/>
</dbReference>
<keyword evidence="6" id="KW-1185">Reference proteome</keyword>
<reference evidence="7" key="2">
    <citation type="submission" date="2025-08" db="UniProtKB">
        <authorList>
            <consortium name="RefSeq"/>
        </authorList>
    </citation>
    <scope>IDENTIFICATION</scope>
    <source>
        <strain evidence="7">S238N-H82</strain>
        <tissue evidence="7">Testes</tissue>
    </source>
</reference>
<sequence>MADNSGNAKPFVLASRPDDEKGIPYYGVDILKKHVNVVWYDDFLQNKEKYAQLIHGIILWVTAPRVDAALLDALPNLKVISNVGAGVNFLDLDLLASRGLKVCNTPRILNETTADMGMTLLLASARRLLEGDQMVRNPNVKWQINFCGRQVSGATLGIVGMGGIGYAVAQRAHAFRMNIFYHNRTRRPQTEEEAVGAQYCATLEELLSQCDFVIIVTPLTAETKGMFGKRQFELMKPSATIINIARGSIIDTGALLEALQNKTIAAAALDVTDPEPLPDDHPLSKLQNVTFTAHMGSATVQTRSNMMALAVQNLLDALSGKPLVNQVIYVLRSLRFTFLIGCREILSMRYEGTSQMSCFPGDQMVRDPNVKWQINFCGRQVTGATLGIVGMGGIGYAVAQRARAFRMKIFYHNRTKRPQTEEEAVGAQYCATLEELLPQCDFVIIVTPLTAETKGMFGKKQFELMKPSATIINIARGSIIDTEALLEALQNKTIAAAALDVTDPEPLPDDHPLSKLQNVTFTAHMGGATVQTRSNAFAMAVQNLLDAFSGKPLVNQVI</sequence>
<gene>
    <name evidence="7" type="primary">LOC118417596</name>
</gene>
<dbReference type="CDD" id="cd05301">
    <property type="entry name" value="GDH"/>
    <property type="match status" value="1"/>
</dbReference>
<evidence type="ECO:0000313" key="7">
    <source>
        <dbReference type="RefSeq" id="XP_035679086.1"/>
    </source>
</evidence>
<dbReference type="InterPro" id="IPR029752">
    <property type="entry name" value="D-isomer_DH_CS1"/>
</dbReference>
<accession>A0A9J7MTA2</accession>
<proteinExistence type="inferred from homology"/>
<evidence type="ECO:0000256" key="1">
    <source>
        <dbReference type="ARBA" id="ARBA00005854"/>
    </source>
</evidence>
<evidence type="ECO:0000256" key="2">
    <source>
        <dbReference type="ARBA" id="ARBA00023002"/>
    </source>
</evidence>
<organism evidence="6 7">
    <name type="scientific">Branchiostoma floridae</name>
    <name type="common">Florida lancelet</name>
    <name type="synonym">Amphioxus</name>
    <dbReference type="NCBI Taxonomy" id="7739"/>
    <lineage>
        <taxon>Eukaryota</taxon>
        <taxon>Metazoa</taxon>
        <taxon>Chordata</taxon>
        <taxon>Cephalochordata</taxon>
        <taxon>Leptocardii</taxon>
        <taxon>Amphioxiformes</taxon>
        <taxon>Branchiostomatidae</taxon>
        <taxon>Branchiostoma</taxon>
    </lineage>
</organism>
<dbReference type="OMA" id="LEAMGCI"/>
<dbReference type="InterPro" id="IPR036291">
    <property type="entry name" value="NAD(P)-bd_dom_sf"/>
</dbReference>
<dbReference type="GO" id="GO:0051287">
    <property type="term" value="F:NAD binding"/>
    <property type="evidence" value="ECO:0007669"/>
    <property type="project" value="InterPro"/>
</dbReference>
<dbReference type="AlphaFoldDB" id="A0A9J7MTA2"/>
<feature type="domain" description="D-isomer specific 2-hydroxyacid dehydrogenase NAD-binding" evidence="5">
    <location>
        <begin position="361"/>
        <end position="526"/>
    </location>
</feature>
<reference evidence="6" key="1">
    <citation type="journal article" date="2020" name="Nat. Ecol. Evol.">
        <title>Deeply conserved synteny resolves early events in vertebrate evolution.</title>
        <authorList>
            <person name="Simakov O."/>
            <person name="Marletaz F."/>
            <person name="Yue J.X."/>
            <person name="O'Connell B."/>
            <person name="Jenkins J."/>
            <person name="Brandt A."/>
            <person name="Calef R."/>
            <person name="Tung C.H."/>
            <person name="Huang T.K."/>
            <person name="Schmutz J."/>
            <person name="Satoh N."/>
            <person name="Yu J.K."/>
            <person name="Putnam N.H."/>
            <person name="Green R.E."/>
            <person name="Rokhsar D.S."/>
        </authorList>
    </citation>
    <scope>NUCLEOTIDE SEQUENCE [LARGE SCALE GENOMIC DNA]</scope>
    <source>
        <strain evidence="6">S238N-H82</strain>
    </source>
</reference>
<evidence type="ECO:0000259" key="4">
    <source>
        <dbReference type="Pfam" id="PF00389"/>
    </source>
</evidence>
<evidence type="ECO:0000256" key="3">
    <source>
        <dbReference type="ARBA" id="ARBA00073306"/>
    </source>
</evidence>
<dbReference type="FunFam" id="3.40.50.720:FF:000026">
    <property type="entry name" value="Glyoxylate/hydroxypyruvate reductase B"/>
    <property type="match status" value="2"/>
</dbReference>
<dbReference type="RefSeq" id="XP_035679086.1">
    <property type="nucleotide sequence ID" value="XM_035823193.1"/>
</dbReference>